<feature type="compositionally biased region" description="Polar residues" evidence="1">
    <location>
        <begin position="120"/>
        <end position="132"/>
    </location>
</feature>
<evidence type="ECO:0000256" key="1">
    <source>
        <dbReference type="SAM" id="MobiDB-lite"/>
    </source>
</evidence>
<gene>
    <name evidence="3" type="ORF">ACIGXA_29835</name>
</gene>
<accession>A0ABW8CE61</accession>
<evidence type="ECO:0000259" key="2">
    <source>
        <dbReference type="Pfam" id="PF21725"/>
    </source>
</evidence>
<name>A0ABW8CE61_9ACTN</name>
<keyword evidence="4" id="KW-1185">Reference proteome</keyword>
<evidence type="ECO:0000313" key="4">
    <source>
        <dbReference type="Proteomes" id="UP001614394"/>
    </source>
</evidence>
<protein>
    <submittedName>
        <fullName evidence="3">T7SS-secreted protein</fullName>
    </submittedName>
</protein>
<dbReference type="Pfam" id="PF21725">
    <property type="entry name" value="T7SS_signal"/>
    <property type="match status" value="1"/>
</dbReference>
<dbReference type="EMBL" id="JBITYG010000010">
    <property type="protein sequence ID" value="MFI9104722.1"/>
    <property type="molecule type" value="Genomic_DNA"/>
</dbReference>
<evidence type="ECO:0000313" key="3">
    <source>
        <dbReference type="EMBL" id="MFI9104722.1"/>
    </source>
</evidence>
<feature type="compositionally biased region" description="Basic and acidic residues" evidence="1">
    <location>
        <begin position="146"/>
        <end position="155"/>
    </location>
</feature>
<proteinExistence type="predicted"/>
<organism evidence="3 4">
    <name type="scientific">Streptomyces fildesensis</name>
    <dbReference type="NCBI Taxonomy" id="375757"/>
    <lineage>
        <taxon>Bacteria</taxon>
        <taxon>Bacillati</taxon>
        <taxon>Actinomycetota</taxon>
        <taxon>Actinomycetes</taxon>
        <taxon>Kitasatosporales</taxon>
        <taxon>Streptomycetaceae</taxon>
        <taxon>Streptomyces</taxon>
    </lineage>
</organism>
<dbReference type="RefSeq" id="WP_399655333.1">
    <property type="nucleotide sequence ID" value="NZ_JBITYG010000010.1"/>
</dbReference>
<feature type="region of interest" description="Disordered" evidence="1">
    <location>
        <begin position="115"/>
        <end position="155"/>
    </location>
</feature>
<dbReference type="Proteomes" id="UP001614394">
    <property type="component" value="Unassembled WGS sequence"/>
</dbReference>
<comment type="caution">
    <text evidence="3">The sequence shown here is derived from an EMBL/GenBank/DDBJ whole genome shotgun (WGS) entry which is preliminary data.</text>
</comment>
<feature type="domain" description="Putative T7SS secretion signal" evidence="2">
    <location>
        <begin position="15"/>
        <end position="198"/>
    </location>
</feature>
<sequence length="447" mass="46639">MTRSFPHLGFDPTPGDVEQTRALSRQLGDLTTELTTTVSELQQIECGYWKGEAAKAFSQHISHDVTPLIKKAHDSFGRAATAIGGWAEQLHGFQDEAAALEREAATKQDTLDDAKRALGSNPTGLPSGTETPHPQPGASPSPTAAEENKKKNKDVTDAGTALQGVRHRAEELHNRFIRAAQSVSHDLDKAGDMAPDKPGLFHRMVSGVEGAWNDTVKWVQDHADMIKLIGDLLGDLSGILGMLAIITAPFEPLGAIFAGAAVATSALALVAHLVAKAAGADVSWMSIGLDALGAVPGLGAFSKGVKVADGAVAAGRAAELGEGFRGVTTIGRNIVGVGDRVAGAVSFTVKGKTIGLWGLKSGGLIKAEGMMGRLGLVAEQNYAKGQWLGTRGLDLISKGKWAINPMSGLGRGIDAGIKIAPKLWSVPQHIGEALHPGDRFNQAATAH</sequence>
<dbReference type="InterPro" id="IPR049082">
    <property type="entry name" value="T7SS_signal"/>
</dbReference>
<reference evidence="3 4" key="1">
    <citation type="submission" date="2024-10" db="EMBL/GenBank/DDBJ databases">
        <title>The Natural Products Discovery Center: Release of the First 8490 Sequenced Strains for Exploring Actinobacteria Biosynthetic Diversity.</title>
        <authorList>
            <person name="Kalkreuter E."/>
            <person name="Kautsar S.A."/>
            <person name="Yang D."/>
            <person name="Bader C.D."/>
            <person name="Teijaro C.N."/>
            <person name="Fluegel L."/>
            <person name="Davis C.M."/>
            <person name="Simpson J.R."/>
            <person name="Lauterbach L."/>
            <person name="Steele A.D."/>
            <person name="Gui C."/>
            <person name="Meng S."/>
            <person name="Li G."/>
            <person name="Viehrig K."/>
            <person name="Ye F."/>
            <person name="Su P."/>
            <person name="Kiefer A.F."/>
            <person name="Nichols A."/>
            <person name="Cepeda A.J."/>
            <person name="Yan W."/>
            <person name="Fan B."/>
            <person name="Jiang Y."/>
            <person name="Adhikari A."/>
            <person name="Zheng C.-J."/>
            <person name="Schuster L."/>
            <person name="Cowan T.M."/>
            <person name="Smanski M.J."/>
            <person name="Chevrette M.G."/>
            <person name="De Carvalho L.P.S."/>
            <person name="Shen B."/>
        </authorList>
    </citation>
    <scope>NUCLEOTIDE SEQUENCE [LARGE SCALE GENOMIC DNA]</scope>
    <source>
        <strain evidence="3 4">NPDC053399</strain>
    </source>
</reference>